<keyword evidence="4 5" id="KW-0539">Nucleus</keyword>
<dbReference type="Gene3D" id="1.25.10.10">
    <property type="entry name" value="Leucine-rich Repeat Variant"/>
    <property type="match status" value="1"/>
</dbReference>
<dbReference type="Proteomes" id="UP001056384">
    <property type="component" value="Chromosome 1"/>
</dbReference>
<keyword evidence="9" id="KW-1185">Reference proteome</keyword>
<evidence type="ECO:0000256" key="1">
    <source>
        <dbReference type="ARBA" id="ARBA00002355"/>
    </source>
</evidence>
<feature type="domain" description="Pre-rRNA-processing protein Ipi1 N-terminal" evidence="7">
    <location>
        <begin position="135"/>
        <end position="232"/>
    </location>
</feature>
<dbReference type="GO" id="GO:0006364">
    <property type="term" value="P:rRNA processing"/>
    <property type="evidence" value="ECO:0007669"/>
    <property type="project" value="UniProtKB-UniRule"/>
</dbReference>
<feature type="region of interest" description="Disordered" evidence="6">
    <location>
        <begin position="1"/>
        <end position="32"/>
    </location>
</feature>
<evidence type="ECO:0000256" key="5">
    <source>
        <dbReference type="RuleBase" id="RU368021"/>
    </source>
</evidence>
<dbReference type="OrthoDB" id="361362at2759"/>
<reference evidence="8" key="1">
    <citation type="submission" date="2022-06" db="EMBL/GenBank/DDBJ databases">
        <title>Complete genome sequences of two strains of the flax pathogen Septoria linicola.</title>
        <authorList>
            <person name="Lapalu N."/>
            <person name="Simon A."/>
            <person name="Demenou B."/>
            <person name="Paumier D."/>
            <person name="Guillot M.-P."/>
            <person name="Gout L."/>
            <person name="Valade R."/>
        </authorList>
    </citation>
    <scope>NUCLEOTIDE SEQUENCE</scope>
    <source>
        <strain evidence="8">SE15195</strain>
    </source>
</reference>
<organism evidence="8 9">
    <name type="scientific">Septoria linicola</name>
    <dbReference type="NCBI Taxonomy" id="215465"/>
    <lineage>
        <taxon>Eukaryota</taxon>
        <taxon>Fungi</taxon>
        <taxon>Dikarya</taxon>
        <taxon>Ascomycota</taxon>
        <taxon>Pezizomycotina</taxon>
        <taxon>Dothideomycetes</taxon>
        <taxon>Dothideomycetidae</taxon>
        <taxon>Mycosphaerellales</taxon>
        <taxon>Mycosphaerellaceae</taxon>
        <taxon>Septoria</taxon>
    </lineage>
</organism>
<evidence type="ECO:0000256" key="3">
    <source>
        <dbReference type="ARBA" id="ARBA00006427"/>
    </source>
</evidence>
<feature type="compositionally biased region" description="Basic residues" evidence="6">
    <location>
        <begin position="1"/>
        <end position="10"/>
    </location>
</feature>
<evidence type="ECO:0000259" key="7">
    <source>
        <dbReference type="Pfam" id="PF12333"/>
    </source>
</evidence>
<accession>A0A9Q9AL01</accession>
<evidence type="ECO:0000313" key="8">
    <source>
        <dbReference type="EMBL" id="USW48370.1"/>
    </source>
</evidence>
<comment type="similarity">
    <text evidence="3 5">Belongs to the IPI1/TEX10 family.</text>
</comment>
<proteinExistence type="inferred from homology"/>
<sequence>MGSSAKKKKEKKADFAKPKLKVGKARPKNTNATDTSFAAKSIVLKQQSLSEGTRDAAALFHHNLSLLSSRNDTQRRDALTYLTTATAAAPSGNLPKAVSEVLAKVSPLILDGSSAVRSQVLKLLKLLPTGQLGSLEQTVLYTRAGLTHLSSDIRVAALDVLDWLLEANPEAVVSQAGGWIKTLHTFQNLLSWQGTTATGTIQNGNWSATKTKTNLGSNKLLVHQLTTLAHFIAAGLSRPAPDLSAEALRSASLFPLSQVDAHFLPKKSNPFGYLNLFGAPRDVESEVYDDPEQRMNVFVELNLHGAFQFGVQEAKSEGGEIGRAASAVAKALRLVEAS</sequence>
<dbReference type="InterPro" id="IPR024679">
    <property type="entry name" value="Ipi1_N"/>
</dbReference>
<evidence type="ECO:0000313" key="9">
    <source>
        <dbReference type="Proteomes" id="UP001056384"/>
    </source>
</evidence>
<comment type="function">
    <text evidence="1 5">Component of the RIX1 complex required for processing of ITS2 sequences from 35S pre-rRNA.</text>
</comment>
<keyword evidence="5" id="KW-0690">Ribosome biogenesis</keyword>
<dbReference type="InterPro" id="IPR011989">
    <property type="entry name" value="ARM-like"/>
</dbReference>
<dbReference type="AlphaFoldDB" id="A0A9Q9AL01"/>
<dbReference type="Pfam" id="PF12333">
    <property type="entry name" value="Ipi1_N"/>
    <property type="match status" value="1"/>
</dbReference>
<dbReference type="GO" id="GO:0120330">
    <property type="term" value="C:rixosome complex"/>
    <property type="evidence" value="ECO:0007669"/>
    <property type="project" value="UniProtKB-UniRule"/>
</dbReference>
<evidence type="ECO:0000256" key="6">
    <source>
        <dbReference type="SAM" id="MobiDB-lite"/>
    </source>
</evidence>
<name>A0A9Q9AL01_9PEZI</name>
<dbReference type="SUPFAM" id="SSF48371">
    <property type="entry name" value="ARM repeat"/>
    <property type="match status" value="1"/>
</dbReference>
<protein>
    <recommendedName>
        <fullName evidence="5">Pre-rRNA-processing protein</fullName>
    </recommendedName>
</protein>
<dbReference type="GO" id="GO:0005634">
    <property type="term" value="C:nucleus"/>
    <property type="evidence" value="ECO:0007669"/>
    <property type="project" value="UniProtKB-SubCell"/>
</dbReference>
<feature type="compositionally biased region" description="Basic residues" evidence="6">
    <location>
        <begin position="18"/>
        <end position="27"/>
    </location>
</feature>
<dbReference type="PANTHER" id="PTHR16056:SF2">
    <property type="entry name" value="TESTIS-EXPRESSED PROTEIN 10"/>
    <property type="match status" value="1"/>
</dbReference>
<evidence type="ECO:0000256" key="2">
    <source>
        <dbReference type="ARBA" id="ARBA00004123"/>
    </source>
</evidence>
<comment type="subcellular location">
    <subcellularLocation>
        <location evidence="2 5">Nucleus</location>
    </subcellularLocation>
</comment>
<dbReference type="PANTHER" id="PTHR16056">
    <property type="entry name" value="REGULATOR OF MICROTUBULE DYNAMICS PROTEIN"/>
    <property type="match status" value="1"/>
</dbReference>
<dbReference type="InterPro" id="IPR016024">
    <property type="entry name" value="ARM-type_fold"/>
</dbReference>
<evidence type="ECO:0000256" key="4">
    <source>
        <dbReference type="ARBA" id="ARBA00023242"/>
    </source>
</evidence>
<comment type="subunit">
    <text evidence="5">Component of the RIX1 complex.</text>
</comment>
<gene>
    <name evidence="8" type="ORF">Slin15195_G016890</name>
</gene>
<keyword evidence="5" id="KW-0698">rRNA processing</keyword>
<dbReference type="EMBL" id="CP099418">
    <property type="protein sequence ID" value="USW48370.1"/>
    <property type="molecule type" value="Genomic_DNA"/>
</dbReference>